<feature type="compositionally biased region" description="Basic and acidic residues" evidence="1">
    <location>
        <begin position="205"/>
        <end position="214"/>
    </location>
</feature>
<comment type="caution">
    <text evidence="2">The sequence shown here is derived from an EMBL/GenBank/DDBJ whole genome shotgun (WGS) entry which is preliminary data.</text>
</comment>
<gene>
    <name evidence="2" type="ORF">BGZ95_011910</name>
</gene>
<sequence length="583" mass="64352">MASILFDDITFPRELYDPDTFEFVAPVSTLLTFTPHIISQLAKSSEEEQEPIPLPTLNTDNKNSNSSAESATASASSIPEQASKSSRDQAAESSSSSGGVFSSFKNFATGQGTQKIIENGLYLAGRYMDGSAAQSARSYSYENDYRYDTRSRQPNSSSSNYWFGSSSSSNRHEYRDQERQRLRDMEDRLKQMERDMRQQSAMARSEVDAQRRERVQLEQELESQKQKVKKLEKEVEQQQKEQEANKKKQEEEKKRQQEKEAADKKKKKVSSSSEANEEQDSESASLLKKKKDKDESSSSSSQEVTTTNNGVDTANAVLMATVGVASLVMSLYAAHKASATYSVVRFHDQLELLIEQCEGVIQSTEAWMSEQFLEVPDQIRQDLKNLKELIETIQRLDPRSEKKAETVAWSMSAVGSVGAVGGAVLGSMTAMASGGTLVVGCALYGIMNRARFNGPEYNAARSMMEVRAIQVLKSLGVNPNSSTPNGRGGGRSTSLIHESRLERLRIEFERREGLEMGDANEIDGLAVEEALLEASFSAPFVSQKSGRSRQQSAASAAAAAAVLEEPRPTLSLKSEPKRVSIHA</sequence>
<organism evidence="2 3">
    <name type="scientific">Linnemannia exigua</name>
    <dbReference type="NCBI Taxonomy" id="604196"/>
    <lineage>
        <taxon>Eukaryota</taxon>
        <taxon>Fungi</taxon>
        <taxon>Fungi incertae sedis</taxon>
        <taxon>Mucoromycota</taxon>
        <taxon>Mortierellomycotina</taxon>
        <taxon>Mortierellomycetes</taxon>
        <taxon>Mortierellales</taxon>
        <taxon>Mortierellaceae</taxon>
        <taxon>Linnemannia</taxon>
    </lineage>
</organism>
<keyword evidence="3" id="KW-1185">Reference proteome</keyword>
<feature type="compositionally biased region" description="Low complexity" evidence="1">
    <location>
        <begin position="91"/>
        <end position="103"/>
    </location>
</feature>
<name>A0AAD4D994_9FUNG</name>
<proteinExistence type="predicted"/>
<dbReference type="PANTHER" id="PTHR13491">
    <property type="entry name" value="ZCCHC10 PROTEIN"/>
    <property type="match status" value="1"/>
</dbReference>
<accession>A0AAD4D994</accession>
<feature type="region of interest" description="Disordered" evidence="1">
    <location>
        <begin position="194"/>
        <end position="214"/>
    </location>
</feature>
<protein>
    <submittedName>
        <fullName evidence="2">Uncharacterized protein</fullName>
    </submittedName>
</protein>
<evidence type="ECO:0000313" key="3">
    <source>
        <dbReference type="Proteomes" id="UP001194580"/>
    </source>
</evidence>
<feature type="region of interest" description="Disordered" evidence="1">
    <location>
        <begin position="147"/>
        <end position="181"/>
    </location>
</feature>
<dbReference type="InterPro" id="IPR039715">
    <property type="entry name" value="ZCCHC10"/>
</dbReference>
<feature type="compositionally biased region" description="Low complexity" evidence="1">
    <location>
        <begin position="64"/>
        <end position="77"/>
    </location>
</feature>
<feature type="compositionally biased region" description="Low complexity" evidence="1">
    <location>
        <begin position="155"/>
        <end position="169"/>
    </location>
</feature>
<feature type="compositionally biased region" description="Basic and acidic residues" evidence="1">
    <location>
        <begin position="239"/>
        <end position="263"/>
    </location>
</feature>
<dbReference type="AlphaFoldDB" id="A0AAD4D994"/>
<dbReference type="Proteomes" id="UP001194580">
    <property type="component" value="Unassembled WGS sequence"/>
</dbReference>
<feature type="region of interest" description="Disordered" evidence="1">
    <location>
        <begin position="42"/>
        <end position="104"/>
    </location>
</feature>
<feature type="compositionally biased region" description="Basic and acidic residues" evidence="1">
    <location>
        <begin position="170"/>
        <end position="181"/>
    </location>
</feature>
<dbReference type="PANTHER" id="PTHR13491:SF0">
    <property type="entry name" value="ZINC FINGER CCHC DOMAIN-CONTAINING PROTEIN 10"/>
    <property type="match status" value="1"/>
</dbReference>
<evidence type="ECO:0000256" key="1">
    <source>
        <dbReference type="SAM" id="MobiDB-lite"/>
    </source>
</evidence>
<feature type="region of interest" description="Disordered" evidence="1">
    <location>
        <begin position="239"/>
        <end position="308"/>
    </location>
</feature>
<dbReference type="EMBL" id="JAAAIL010000944">
    <property type="protein sequence ID" value="KAG0272349.1"/>
    <property type="molecule type" value="Genomic_DNA"/>
</dbReference>
<reference evidence="2" key="1">
    <citation type="journal article" date="2020" name="Fungal Divers.">
        <title>Resolving the Mortierellaceae phylogeny through synthesis of multi-gene phylogenetics and phylogenomics.</title>
        <authorList>
            <person name="Vandepol N."/>
            <person name="Liber J."/>
            <person name="Desiro A."/>
            <person name="Na H."/>
            <person name="Kennedy M."/>
            <person name="Barry K."/>
            <person name="Grigoriev I.V."/>
            <person name="Miller A.N."/>
            <person name="O'Donnell K."/>
            <person name="Stajich J.E."/>
            <person name="Bonito G."/>
        </authorList>
    </citation>
    <scope>NUCLEOTIDE SEQUENCE</scope>
    <source>
        <strain evidence="2">NRRL 28262</strain>
    </source>
</reference>
<evidence type="ECO:0000313" key="2">
    <source>
        <dbReference type="EMBL" id="KAG0272349.1"/>
    </source>
</evidence>